<dbReference type="EMBL" id="JBEDNZ010000004">
    <property type="protein sequence ID" value="KAL0848743.1"/>
    <property type="molecule type" value="Genomic_DNA"/>
</dbReference>
<dbReference type="Proteomes" id="UP001549921">
    <property type="component" value="Unassembled WGS sequence"/>
</dbReference>
<evidence type="ECO:0000313" key="3">
    <source>
        <dbReference type="Proteomes" id="UP001549921"/>
    </source>
</evidence>
<feature type="chain" id="PRO_5044884280" evidence="1">
    <location>
        <begin position="18"/>
        <end position="144"/>
    </location>
</feature>
<dbReference type="AlphaFoldDB" id="A0ABD0THE0"/>
<feature type="signal peptide" evidence="1">
    <location>
        <begin position="1"/>
        <end position="17"/>
    </location>
</feature>
<comment type="caution">
    <text evidence="2">The sequence shown here is derived from an EMBL/GenBank/DDBJ whole genome shotgun (WGS) entry which is preliminary data.</text>
</comment>
<reference evidence="2 3" key="1">
    <citation type="submission" date="2024-06" db="EMBL/GenBank/DDBJ databases">
        <title>A chromosome-level genome assembly of beet webworm, Loxostege sticticalis.</title>
        <authorList>
            <person name="Zhang Y."/>
        </authorList>
    </citation>
    <scope>NUCLEOTIDE SEQUENCE [LARGE SCALE GENOMIC DNA]</scope>
    <source>
        <strain evidence="2">AQ028</strain>
        <tissue evidence="2">Male pupae</tissue>
    </source>
</reference>
<organism evidence="2 3">
    <name type="scientific">Loxostege sticticalis</name>
    <name type="common">Beet webworm moth</name>
    <dbReference type="NCBI Taxonomy" id="481309"/>
    <lineage>
        <taxon>Eukaryota</taxon>
        <taxon>Metazoa</taxon>
        <taxon>Ecdysozoa</taxon>
        <taxon>Arthropoda</taxon>
        <taxon>Hexapoda</taxon>
        <taxon>Insecta</taxon>
        <taxon>Pterygota</taxon>
        <taxon>Neoptera</taxon>
        <taxon>Endopterygota</taxon>
        <taxon>Lepidoptera</taxon>
        <taxon>Glossata</taxon>
        <taxon>Ditrysia</taxon>
        <taxon>Pyraloidea</taxon>
        <taxon>Crambidae</taxon>
        <taxon>Pyraustinae</taxon>
        <taxon>Loxostege</taxon>
    </lineage>
</organism>
<name>A0ABD0THE0_LOXSC</name>
<keyword evidence="1" id="KW-0732">Signal</keyword>
<evidence type="ECO:0000313" key="2">
    <source>
        <dbReference type="EMBL" id="KAL0848743.1"/>
    </source>
</evidence>
<accession>A0ABD0THE0</accession>
<gene>
    <name evidence="2" type="ORF">ABMA28_013178</name>
</gene>
<proteinExistence type="predicted"/>
<sequence>MFARLVFALLAVSAARAQYSCGEGSKGYPTSQPVQLERKYMDPGYRNYSVDLNPNDVSYYCPDGLEATFVWACDYDSAPHVEVKTLTHAEVYRPGSVLYTGYVDTKLYCASSVADDVRGSVVRVVPAQNAAPAPRVGVAGMPVY</sequence>
<evidence type="ECO:0000256" key="1">
    <source>
        <dbReference type="SAM" id="SignalP"/>
    </source>
</evidence>
<protein>
    <submittedName>
        <fullName evidence="2">Uncharacterized protein</fullName>
    </submittedName>
</protein>